<evidence type="ECO:0000313" key="1">
    <source>
        <dbReference type="EMBL" id="BCJ86196.1"/>
    </source>
</evidence>
<gene>
    <name evidence="1" type="ORF">skT53_11810</name>
</gene>
<protein>
    <submittedName>
        <fullName evidence="1">Uncharacterized protein</fullName>
    </submittedName>
</protein>
<dbReference type="Proteomes" id="UP000593802">
    <property type="component" value="Chromosome"/>
</dbReference>
<sequence>MQPGDVLLSDVFNDRGIFLLKKGCVLTDTDILHLENNSIVAVSVSRPEQSPGTEYNIIFEHATTAIKSIFEQVSEQDNLPMQNVESLAFPLVSYLYNAPSILYICPSCVRKIDIHMNIRFMSE</sequence>
<name>A0A7I8DBH4_9BACL</name>
<evidence type="ECO:0000313" key="2">
    <source>
        <dbReference type="Proteomes" id="UP000593802"/>
    </source>
</evidence>
<dbReference type="EMBL" id="AP023366">
    <property type="protein sequence ID" value="BCJ86196.1"/>
    <property type="molecule type" value="Genomic_DNA"/>
</dbReference>
<accession>A0A7I8DBH4</accession>
<proteinExistence type="predicted"/>
<organism evidence="1 2">
    <name type="scientific">Effusibacillus dendaii</name>
    <dbReference type="NCBI Taxonomy" id="2743772"/>
    <lineage>
        <taxon>Bacteria</taxon>
        <taxon>Bacillati</taxon>
        <taxon>Bacillota</taxon>
        <taxon>Bacilli</taxon>
        <taxon>Bacillales</taxon>
        <taxon>Alicyclobacillaceae</taxon>
        <taxon>Effusibacillus</taxon>
    </lineage>
</organism>
<dbReference type="KEGG" id="eff:skT53_11810"/>
<dbReference type="AlphaFoldDB" id="A0A7I8DBH4"/>
<reference evidence="1 2" key="1">
    <citation type="submission" date="2020-08" db="EMBL/GenBank/DDBJ databases">
        <title>Complete Genome Sequence of Effusibacillus dendaii Strain skT53, Isolated from Farmland soil.</title>
        <authorList>
            <person name="Konishi T."/>
            <person name="Kawasaki H."/>
        </authorList>
    </citation>
    <scope>NUCLEOTIDE SEQUENCE [LARGE SCALE GENOMIC DNA]</scope>
    <source>
        <strain evidence="2">skT53</strain>
    </source>
</reference>
<keyword evidence="2" id="KW-1185">Reference proteome</keyword>